<evidence type="ECO:0000313" key="2">
    <source>
        <dbReference type="EMBL" id="KAH7260933.1"/>
    </source>
</evidence>
<protein>
    <submittedName>
        <fullName evidence="2">Uncharacterized protein</fullName>
    </submittedName>
</protein>
<organism evidence="2 3">
    <name type="scientific">Fusarium redolens</name>
    <dbReference type="NCBI Taxonomy" id="48865"/>
    <lineage>
        <taxon>Eukaryota</taxon>
        <taxon>Fungi</taxon>
        <taxon>Dikarya</taxon>
        <taxon>Ascomycota</taxon>
        <taxon>Pezizomycotina</taxon>
        <taxon>Sordariomycetes</taxon>
        <taxon>Hypocreomycetidae</taxon>
        <taxon>Hypocreales</taxon>
        <taxon>Nectriaceae</taxon>
        <taxon>Fusarium</taxon>
        <taxon>Fusarium redolens species complex</taxon>
    </lineage>
</organism>
<sequence length="850" mass="95767">MANEMRKPSAVKKAKRTMRLKGKDHDYGETQEPDVFLSRGGQQLELMDEERHLSFPAKASPSAWTKSNIIGTDESISLSQTKTTGERTIWSPGLVTDLNENGNPTKVTGRKVDERHLAFKLAARACDGGRFLNGKMKQLLGIQSGTELATNEKVSCVFVGISPLNCQPIFMMKSDTQCFPESFDGVSLQQKTEESLHLDNTASVTLITEPEGYVPGHQIIWTENMLIPGNISYVKRALHDRLADDEKNRFLQVMRREHGLLEAGSGPAGVAKTLPSNEAPDRKPLLRRAIQGGKDYTNLHFILRWPPMALLEIPPGMIEEMQDFLNKHPSDNVPLNIALAATIIYFDIEETEDHQREGFLDSFHKKPSLVKRAPLGALIIFFPHMLRFVEKNHLTAFIHPFRFTNTHNSTHHPSRVSSTRNDLNPSSMRSWYYQIRSRHPQVSADLRFTLIPASMPGTTMVFPQDCKHAQKPSPDLFKLCCLNDVRTLGLPSYSHDRERDFKWVGGPMWLFSEAVRQTQIAYYQLDGDPSINYWKADRLGGFRALTGPARIIDSVFPDVGSDYYQKETITSCVERWFGNETSYTQNFQFCHDNPELERKNMATRVDELIRIADRLGIPSAERRTSHKTMLLEWDGMEGHLKSLREEGKLKRFAAPEYPTPPAKRAKSVEPTLSSNMKGQILQIIKGLAAASCDWDNLLKDLQSPAATVKAIQESFSHVRLFISELEKTLQNENDDNGQGDLDQVIRLVFRAEGLFGSGVEAMDYESKWDRHRDRLAQLFGQPTGKAMEAVFRLRNTPDAFSIILPQIQVLGESPLIKDQVEAFKKIEALLGPPPTVTNIGTASGGKEAQE</sequence>
<dbReference type="Proteomes" id="UP000720189">
    <property type="component" value="Unassembled WGS sequence"/>
</dbReference>
<keyword evidence="3" id="KW-1185">Reference proteome</keyword>
<name>A0A9P9HPX8_FUSRE</name>
<dbReference type="EMBL" id="JAGMUX010000004">
    <property type="protein sequence ID" value="KAH7260933.1"/>
    <property type="molecule type" value="Genomic_DNA"/>
</dbReference>
<proteinExistence type="predicted"/>
<evidence type="ECO:0000256" key="1">
    <source>
        <dbReference type="SAM" id="MobiDB-lite"/>
    </source>
</evidence>
<accession>A0A9P9HPX8</accession>
<dbReference type="AlphaFoldDB" id="A0A9P9HPX8"/>
<reference evidence="2" key="1">
    <citation type="journal article" date="2021" name="Nat. Commun.">
        <title>Genetic determinants of endophytism in the Arabidopsis root mycobiome.</title>
        <authorList>
            <person name="Mesny F."/>
            <person name="Miyauchi S."/>
            <person name="Thiergart T."/>
            <person name="Pickel B."/>
            <person name="Atanasova L."/>
            <person name="Karlsson M."/>
            <person name="Huettel B."/>
            <person name="Barry K.W."/>
            <person name="Haridas S."/>
            <person name="Chen C."/>
            <person name="Bauer D."/>
            <person name="Andreopoulos W."/>
            <person name="Pangilinan J."/>
            <person name="LaButti K."/>
            <person name="Riley R."/>
            <person name="Lipzen A."/>
            <person name="Clum A."/>
            <person name="Drula E."/>
            <person name="Henrissat B."/>
            <person name="Kohler A."/>
            <person name="Grigoriev I.V."/>
            <person name="Martin F.M."/>
            <person name="Hacquard S."/>
        </authorList>
    </citation>
    <scope>NUCLEOTIDE SEQUENCE</scope>
    <source>
        <strain evidence="2">MPI-CAGE-AT-0023</strain>
    </source>
</reference>
<comment type="caution">
    <text evidence="2">The sequence shown here is derived from an EMBL/GenBank/DDBJ whole genome shotgun (WGS) entry which is preliminary data.</text>
</comment>
<feature type="compositionally biased region" description="Basic residues" evidence="1">
    <location>
        <begin position="9"/>
        <end position="20"/>
    </location>
</feature>
<dbReference type="RefSeq" id="XP_046052810.1">
    <property type="nucleotide sequence ID" value="XM_046198004.1"/>
</dbReference>
<dbReference type="OrthoDB" id="5095531at2759"/>
<dbReference type="GeneID" id="70227958"/>
<evidence type="ECO:0000313" key="3">
    <source>
        <dbReference type="Proteomes" id="UP000720189"/>
    </source>
</evidence>
<gene>
    <name evidence="2" type="ORF">BKA55DRAFT_672737</name>
</gene>
<feature type="region of interest" description="Disordered" evidence="1">
    <location>
        <begin position="1"/>
        <end position="33"/>
    </location>
</feature>
<feature type="region of interest" description="Disordered" evidence="1">
    <location>
        <begin position="262"/>
        <end position="281"/>
    </location>
</feature>